<evidence type="ECO:0000313" key="2">
    <source>
        <dbReference type="EMBL" id="KAL3523620.1"/>
    </source>
</evidence>
<gene>
    <name evidence="2" type="ORF">ACH5RR_016454</name>
</gene>
<keyword evidence="3" id="KW-1185">Reference proteome</keyword>
<comment type="caution">
    <text evidence="2">The sequence shown here is derived from an EMBL/GenBank/DDBJ whole genome shotgun (WGS) entry which is preliminary data.</text>
</comment>
<dbReference type="PANTHER" id="PTHR37725">
    <property type="match status" value="1"/>
</dbReference>
<dbReference type="Proteomes" id="UP001630127">
    <property type="component" value="Unassembled WGS sequence"/>
</dbReference>
<name>A0ABD2ZZE9_9GENT</name>
<proteinExistence type="predicted"/>
<feature type="region of interest" description="Disordered" evidence="1">
    <location>
        <begin position="1"/>
        <end position="21"/>
    </location>
</feature>
<dbReference type="EMBL" id="JBJUIK010000007">
    <property type="protein sequence ID" value="KAL3523620.1"/>
    <property type="molecule type" value="Genomic_DNA"/>
</dbReference>
<dbReference type="PANTHER" id="PTHR37725:SF1">
    <property type="match status" value="1"/>
</dbReference>
<accession>A0ABD2ZZE9</accession>
<dbReference type="AlphaFoldDB" id="A0ABD2ZZE9"/>
<evidence type="ECO:0000313" key="3">
    <source>
        <dbReference type="Proteomes" id="UP001630127"/>
    </source>
</evidence>
<evidence type="ECO:0000256" key="1">
    <source>
        <dbReference type="SAM" id="MobiDB-lite"/>
    </source>
</evidence>
<protein>
    <submittedName>
        <fullName evidence="2">Uncharacterized protein</fullName>
    </submittedName>
</protein>
<reference evidence="2 3" key="1">
    <citation type="submission" date="2024-11" db="EMBL/GenBank/DDBJ databases">
        <title>A near-complete genome assembly of Cinchona calisaya.</title>
        <authorList>
            <person name="Lian D.C."/>
            <person name="Zhao X.W."/>
            <person name="Wei L."/>
        </authorList>
    </citation>
    <scope>NUCLEOTIDE SEQUENCE [LARGE SCALE GENOMIC DNA]</scope>
    <source>
        <tissue evidence="2">Nenye</tissue>
    </source>
</reference>
<sequence>MWKNDQASSSSSSSLRPTALKKPEESIYDFGYPRPQDEGASPVAYNMVLKAGSFSYSRFGNDDYGSFKDLEIGWDHGDFENDNKRRPYMIRWKSGKKVDQRLLMVLESFFQEIYVKRDDFFKKIFPGVYGEFVDVFNKIGAMLWKNNDQVKSRALQRSLSVGSPRSLEWFAVKTPNVILGDPAGPKGSQTDTASGK</sequence>
<organism evidence="2 3">
    <name type="scientific">Cinchona calisaya</name>
    <dbReference type="NCBI Taxonomy" id="153742"/>
    <lineage>
        <taxon>Eukaryota</taxon>
        <taxon>Viridiplantae</taxon>
        <taxon>Streptophyta</taxon>
        <taxon>Embryophyta</taxon>
        <taxon>Tracheophyta</taxon>
        <taxon>Spermatophyta</taxon>
        <taxon>Magnoliopsida</taxon>
        <taxon>eudicotyledons</taxon>
        <taxon>Gunneridae</taxon>
        <taxon>Pentapetalae</taxon>
        <taxon>asterids</taxon>
        <taxon>lamiids</taxon>
        <taxon>Gentianales</taxon>
        <taxon>Rubiaceae</taxon>
        <taxon>Cinchonoideae</taxon>
        <taxon>Cinchoneae</taxon>
        <taxon>Cinchona</taxon>
    </lineage>
</organism>